<dbReference type="OrthoDB" id="5419162at2759"/>
<proteinExistence type="predicted"/>
<dbReference type="Proteomes" id="UP000269276">
    <property type="component" value="Unassembled WGS sequence"/>
</dbReference>
<evidence type="ECO:0000313" key="3">
    <source>
        <dbReference type="Proteomes" id="UP000269276"/>
    </source>
</evidence>
<protein>
    <submittedName>
        <fullName evidence="2">Uncharacterized protein</fullName>
    </submittedName>
</protein>
<organism evidence="2 3">
    <name type="scientific">Hortaea werneckii</name>
    <name type="common">Black yeast</name>
    <name type="synonym">Cladosporium werneckii</name>
    <dbReference type="NCBI Taxonomy" id="91943"/>
    <lineage>
        <taxon>Eukaryota</taxon>
        <taxon>Fungi</taxon>
        <taxon>Dikarya</taxon>
        <taxon>Ascomycota</taxon>
        <taxon>Pezizomycotina</taxon>
        <taxon>Dothideomycetes</taxon>
        <taxon>Dothideomycetidae</taxon>
        <taxon>Mycosphaerellales</taxon>
        <taxon>Teratosphaeriaceae</taxon>
        <taxon>Hortaea</taxon>
    </lineage>
</organism>
<accession>A0A3M7CSL2</accession>
<dbReference type="EMBL" id="QWIP01000770">
    <property type="protein sequence ID" value="RMY54910.1"/>
    <property type="molecule type" value="Genomic_DNA"/>
</dbReference>
<comment type="caution">
    <text evidence="2">The sequence shown here is derived from an EMBL/GenBank/DDBJ whole genome shotgun (WGS) entry which is preliminary data.</text>
</comment>
<gene>
    <name evidence="2" type="ORF">D0863_13477</name>
</gene>
<evidence type="ECO:0000256" key="1">
    <source>
        <dbReference type="SAM" id="MobiDB-lite"/>
    </source>
</evidence>
<dbReference type="VEuPathDB" id="FungiDB:BTJ68_11431"/>
<name>A0A3M7CSL2_HORWE</name>
<sequence>MLSPQVNMADQDDFEIDPAIAEAMGFSGFGTQPSGKKRKFDGGDAFVDPTIKKQTEAPTSSILAASGKGANNTPLGQRSAPSGVENAPSTSEAHAIQGAVGGDASGRPDLQTLRHGIKNDRGDMAYFLPSFIEDPWKGLEPK</sequence>
<feature type="compositionally biased region" description="Polar residues" evidence="1">
    <location>
        <begin position="56"/>
        <end position="80"/>
    </location>
</feature>
<reference evidence="2 3" key="1">
    <citation type="journal article" date="2018" name="BMC Genomics">
        <title>Genomic evidence for intraspecific hybridization in a clonal and extremely halotolerant yeast.</title>
        <authorList>
            <person name="Gostincar C."/>
            <person name="Stajich J.E."/>
            <person name="Zupancic J."/>
            <person name="Zalar P."/>
            <person name="Gunde-Cimerman N."/>
        </authorList>
    </citation>
    <scope>NUCLEOTIDE SEQUENCE [LARGE SCALE GENOMIC DNA]</scope>
    <source>
        <strain evidence="2 3">EXF-2682</strain>
    </source>
</reference>
<evidence type="ECO:0000313" key="2">
    <source>
        <dbReference type="EMBL" id="RMY54910.1"/>
    </source>
</evidence>
<feature type="region of interest" description="Disordered" evidence="1">
    <location>
        <begin position="25"/>
        <end position="109"/>
    </location>
</feature>
<dbReference type="AlphaFoldDB" id="A0A3M7CSL2"/>